<keyword evidence="4 6" id="KW-1133">Transmembrane helix</keyword>
<evidence type="ECO:0000256" key="1">
    <source>
        <dbReference type="ARBA" id="ARBA00004141"/>
    </source>
</evidence>
<comment type="subcellular location">
    <subcellularLocation>
        <location evidence="1">Membrane</location>
        <topology evidence="1">Multi-pass membrane protein</topology>
    </subcellularLocation>
</comment>
<keyword evidence="5 6" id="KW-0472">Membrane</keyword>
<dbReference type="PANTHER" id="PTHR43461">
    <property type="entry name" value="TRANSMEMBRANE PROTEIN 256"/>
    <property type="match status" value="1"/>
</dbReference>
<dbReference type="EMBL" id="CP029352">
    <property type="protein sequence ID" value="AWK85846.1"/>
    <property type="molecule type" value="Genomic_DNA"/>
</dbReference>
<comment type="similarity">
    <text evidence="2">Belongs to the UPF0382 family.</text>
</comment>
<evidence type="ECO:0000256" key="7">
    <source>
        <dbReference type="SAM" id="SignalP"/>
    </source>
</evidence>
<keyword evidence="7" id="KW-0732">Signal</keyword>
<feature type="transmembrane region" description="Helical" evidence="6">
    <location>
        <begin position="46"/>
        <end position="62"/>
    </location>
</feature>
<dbReference type="InterPro" id="IPR006696">
    <property type="entry name" value="DUF423"/>
</dbReference>
<proteinExistence type="inferred from homology"/>
<evidence type="ECO:0000256" key="6">
    <source>
        <dbReference type="SAM" id="Phobius"/>
    </source>
</evidence>
<feature type="signal peptide" evidence="7">
    <location>
        <begin position="1"/>
        <end position="26"/>
    </location>
</feature>
<evidence type="ECO:0000256" key="5">
    <source>
        <dbReference type="ARBA" id="ARBA00023136"/>
    </source>
</evidence>
<feature type="transmembrane region" description="Helical" evidence="6">
    <location>
        <begin position="105"/>
        <end position="126"/>
    </location>
</feature>
<reference evidence="9" key="1">
    <citation type="submission" date="2018-05" db="EMBL/GenBank/DDBJ databases">
        <title>Azospirillum thermophila sp. nov., a novel isolated from hot spring.</title>
        <authorList>
            <person name="Zhao Z."/>
        </authorList>
    </citation>
    <scope>NUCLEOTIDE SEQUENCE [LARGE SCALE GENOMIC DNA]</scope>
    <source>
        <strain evidence="9">CFH 70021</strain>
    </source>
</reference>
<feature type="chain" id="PRO_5015515180" evidence="7">
    <location>
        <begin position="27"/>
        <end position="130"/>
    </location>
</feature>
<dbReference type="OrthoDB" id="9802121at2"/>
<evidence type="ECO:0000256" key="2">
    <source>
        <dbReference type="ARBA" id="ARBA00009694"/>
    </source>
</evidence>
<evidence type="ECO:0000256" key="4">
    <source>
        <dbReference type="ARBA" id="ARBA00022989"/>
    </source>
</evidence>
<organism evidence="8 9">
    <name type="scientific">Azospirillum thermophilum</name>
    <dbReference type="NCBI Taxonomy" id="2202148"/>
    <lineage>
        <taxon>Bacteria</taxon>
        <taxon>Pseudomonadati</taxon>
        <taxon>Pseudomonadota</taxon>
        <taxon>Alphaproteobacteria</taxon>
        <taxon>Rhodospirillales</taxon>
        <taxon>Azospirillaceae</taxon>
        <taxon>Azospirillum</taxon>
    </lineage>
</organism>
<keyword evidence="3 6" id="KW-0812">Transmembrane</keyword>
<dbReference type="Proteomes" id="UP000245629">
    <property type="component" value="Chromosome 1"/>
</dbReference>
<dbReference type="Pfam" id="PF04241">
    <property type="entry name" value="DUF423"/>
    <property type="match status" value="1"/>
</dbReference>
<keyword evidence="9" id="KW-1185">Reference proteome</keyword>
<dbReference type="GO" id="GO:0005886">
    <property type="term" value="C:plasma membrane"/>
    <property type="evidence" value="ECO:0007669"/>
    <property type="project" value="TreeGrafter"/>
</dbReference>
<dbReference type="AlphaFoldDB" id="A0A2S2CN02"/>
<accession>A0A2S2CN02</accession>
<sequence>MKPVDRIWLFFAALSGAMAVAAGAYASHGLAGDARAQELVRMAAQHQMWHGLALVALAALVRRVGGAGRLLMRVAGWLFIAGTILFSGTLYVLGLGGSLPIGMTAPTGGTTLITGWLLLAIGALVARAER</sequence>
<dbReference type="KEGG" id="azz:DEW08_03930"/>
<feature type="transmembrane region" description="Helical" evidence="6">
    <location>
        <begin position="74"/>
        <end position="93"/>
    </location>
</feature>
<evidence type="ECO:0000313" key="8">
    <source>
        <dbReference type="EMBL" id="AWK85846.1"/>
    </source>
</evidence>
<evidence type="ECO:0000256" key="3">
    <source>
        <dbReference type="ARBA" id="ARBA00022692"/>
    </source>
</evidence>
<protein>
    <submittedName>
        <fullName evidence="8">DUF423 domain-containing protein</fullName>
    </submittedName>
</protein>
<evidence type="ECO:0000313" key="9">
    <source>
        <dbReference type="Proteomes" id="UP000245629"/>
    </source>
</evidence>
<dbReference type="PANTHER" id="PTHR43461:SF1">
    <property type="entry name" value="TRANSMEMBRANE PROTEIN 256"/>
    <property type="match status" value="1"/>
</dbReference>
<gene>
    <name evidence="8" type="ORF">DEW08_03930</name>
</gene>
<name>A0A2S2CN02_9PROT</name>